<name>A0ACB5T9A5_AMBMO</name>
<keyword evidence="2" id="KW-1185">Reference proteome</keyword>
<gene>
    <name evidence="1" type="ORF">Amon02_000640100</name>
</gene>
<protein>
    <submittedName>
        <fullName evidence="1">Unnamed protein product</fullName>
    </submittedName>
</protein>
<dbReference type="EMBL" id="BSXS01004986">
    <property type="protein sequence ID" value="GME83786.1"/>
    <property type="molecule type" value="Genomic_DNA"/>
</dbReference>
<comment type="caution">
    <text evidence="1">The sequence shown here is derived from an EMBL/GenBank/DDBJ whole genome shotgun (WGS) entry which is preliminary data.</text>
</comment>
<accession>A0ACB5T9A5</accession>
<evidence type="ECO:0000313" key="1">
    <source>
        <dbReference type="EMBL" id="GME83786.1"/>
    </source>
</evidence>
<sequence>MSQSDSNLQTARSVDLKFAGRCGGGGNLKNRVSGAGQDSVVVGQPINQATHPPMSAPIIPGINPISSKNDDAFDVFSMTGELIHKAVSIDSSDKEQVNTICEASYAAFKKWSHLSINKKVKIYSQIIANLEKYSVELAESHTEIGAAQWFADFSNSQIKIQVEHYQALLRTKQPGTLPVQPSKEDGETTADLAIVLKQPIGPVLAISPWNAPGILAMRAILAPLTAGCSVILKSSELAPRVAYLIARCFSETDLPESTVTLVHVKPNESAIVVPNFIANRRIKKINFTGSTRTGYEIGRVAGQFAKPVTLELGGKNCSIIKADVDDLPKALGGSLWSAWCHLGQILIRIMLFLKEVLHKLPKQPI</sequence>
<dbReference type="Proteomes" id="UP001165064">
    <property type="component" value="Unassembled WGS sequence"/>
</dbReference>
<proteinExistence type="predicted"/>
<reference evidence="1" key="1">
    <citation type="submission" date="2023-04" db="EMBL/GenBank/DDBJ databases">
        <title>Ambrosiozyma monospora NBRC 10751.</title>
        <authorList>
            <person name="Ichikawa N."/>
            <person name="Sato H."/>
            <person name="Tonouchi N."/>
        </authorList>
    </citation>
    <scope>NUCLEOTIDE SEQUENCE</scope>
    <source>
        <strain evidence="1">NBRC 10751</strain>
    </source>
</reference>
<organism evidence="1 2">
    <name type="scientific">Ambrosiozyma monospora</name>
    <name type="common">Yeast</name>
    <name type="synonym">Endomycopsis monosporus</name>
    <dbReference type="NCBI Taxonomy" id="43982"/>
    <lineage>
        <taxon>Eukaryota</taxon>
        <taxon>Fungi</taxon>
        <taxon>Dikarya</taxon>
        <taxon>Ascomycota</taxon>
        <taxon>Saccharomycotina</taxon>
        <taxon>Pichiomycetes</taxon>
        <taxon>Pichiales</taxon>
        <taxon>Pichiaceae</taxon>
        <taxon>Ambrosiozyma</taxon>
    </lineage>
</organism>
<evidence type="ECO:0000313" key="2">
    <source>
        <dbReference type="Proteomes" id="UP001165064"/>
    </source>
</evidence>